<reference evidence="1 2" key="1">
    <citation type="journal article" date="2021" name="Elife">
        <title>Chloroplast acquisition without the gene transfer in kleptoplastic sea slugs, Plakobranchus ocellatus.</title>
        <authorList>
            <person name="Maeda T."/>
            <person name="Takahashi S."/>
            <person name="Yoshida T."/>
            <person name="Shimamura S."/>
            <person name="Takaki Y."/>
            <person name="Nagai Y."/>
            <person name="Toyoda A."/>
            <person name="Suzuki Y."/>
            <person name="Arimoto A."/>
            <person name="Ishii H."/>
            <person name="Satoh N."/>
            <person name="Nishiyama T."/>
            <person name="Hasebe M."/>
            <person name="Maruyama T."/>
            <person name="Minagawa J."/>
            <person name="Obokata J."/>
            <person name="Shigenobu S."/>
        </authorList>
    </citation>
    <scope>NUCLEOTIDE SEQUENCE [LARGE SCALE GENOMIC DNA]</scope>
</reference>
<sequence>MHTENRVKASRSTFANKIKQRQKHASILRRRRARAYLSALWLSGKTLAQRSGVNYEVISETALWTIESVLPLCDVRSACVHQNQSHYPDTGPTSHNIKSIMSDTRRITC</sequence>
<dbReference type="AlphaFoldDB" id="A0AAV4GC36"/>
<gene>
    <name evidence="1" type="ORF">ElyMa_002366900</name>
</gene>
<dbReference type="Proteomes" id="UP000762676">
    <property type="component" value="Unassembled WGS sequence"/>
</dbReference>
<dbReference type="EMBL" id="BMAT01004900">
    <property type="protein sequence ID" value="GFR82600.1"/>
    <property type="molecule type" value="Genomic_DNA"/>
</dbReference>
<comment type="caution">
    <text evidence="1">The sequence shown here is derived from an EMBL/GenBank/DDBJ whole genome shotgun (WGS) entry which is preliminary data.</text>
</comment>
<evidence type="ECO:0000313" key="1">
    <source>
        <dbReference type="EMBL" id="GFR82600.1"/>
    </source>
</evidence>
<proteinExistence type="predicted"/>
<evidence type="ECO:0000313" key="2">
    <source>
        <dbReference type="Proteomes" id="UP000762676"/>
    </source>
</evidence>
<accession>A0AAV4GC36</accession>
<keyword evidence="2" id="KW-1185">Reference proteome</keyword>
<organism evidence="1 2">
    <name type="scientific">Elysia marginata</name>
    <dbReference type="NCBI Taxonomy" id="1093978"/>
    <lineage>
        <taxon>Eukaryota</taxon>
        <taxon>Metazoa</taxon>
        <taxon>Spiralia</taxon>
        <taxon>Lophotrochozoa</taxon>
        <taxon>Mollusca</taxon>
        <taxon>Gastropoda</taxon>
        <taxon>Heterobranchia</taxon>
        <taxon>Euthyneura</taxon>
        <taxon>Panpulmonata</taxon>
        <taxon>Sacoglossa</taxon>
        <taxon>Placobranchoidea</taxon>
        <taxon>Plakobranchidae</taxon>
        <taxon>Elysia</taxon>
    </lineage>
</organism>
<name>A0AAV4GC36_9GAST</name>
<protein>
    <submittedName>
        <fullName evidence="1">Uncharacterized protein</fullName>
    </submittedName>
</protein>